<evidence type="ECO:0000313" key="3">
    <source>
        <dbReference type="Proteomes" id="UP001319104"/>
    </source>
</evidence>
<gene>
    <name evidence="2" type="ORF">KI659_13775</name>
</gene>
<feature type="transmembrane region" description="Helical" evidence="1">
    <location>
        <begin position="268"/>
        <end position="288"/>
    </location>
</feature>
<keyword evidence="1" id="KW-0812">Transmembrane</keyword>
<sequence>MAYKKRDRVEVKEDDPRDHIRGMYFLKIPYEKIIIGFFAFTALVYTVKLFVQAFINHLDLAMFMVSMAIVLLLVYKILMSFTAVAEFQWSSVGMLVLNGVISFFIYQQMTGVIELFQEAREYTLTVHLLGMVLGLGGTTVIDIMIFHFLRNFKINNQEAVIMHLISQIIIIGLILLIVSGVALFLTDIEGYLSNDRFMMKMTVMVVVILNGGVLNLYITPALEEISLLKKDLQKNNTLKKTSFAVGAISMLSWYSAFFFAMIKDLSYFSYVALLIPYLLFLGLAIGISQFAKKQMEKKVLNQS</sequence>
<proteinExistence type="predicted"/>
<comment type="caution">
    <text evidence="2">The sequence shown here is derived from an EMBL/GenBank/DDBJ whole genome shotgun (WGS) entry which is preliminary data.</text>
</comment>
<feature type="transmembrane region" description="Helical" evidence="1">
    <location>
        <begin position="197"/>
        <end position="222"/>
    </location>
</feature>
<feature type="transmembrane region" description="Helical" evidence="1">
    <location>
        <begin position="126"/>
        <end position="149"/>
    </location>
</feature>
<reference evidence="2 3" key="1">
    <citation type="submission" date="2021-05" db="EMBL/GenBank/DDBJ databases">
        <authorList>
            <person name="Zhang Z.D."/>
            <person name="Osman G."/>
        </authorList>
    </citation>
    <scope>NUCLEOTIDE SEQUENCE [LARGE SCALE GENOMIC DNA]</scope>
    <source>
        <strain evidence="2 3">KCTC 32217</strain>
    </source>
</reference>
<keyword evidence="3" id="KW-1185">Reference proteome</keyword>
<dbReference type="EMBL" id="JAHCMY010000008">
    <property type="protein sequence ID" value="MBS9525084.1"/>
    <property type="molecule type" value="Genomic_DNA"/>
</dbReference>
<accession>A0AAP2CJU7</accession>
<organism evidence="2 3">
    <name type="scientific">Litoribacter ruber</name>
    <dbReference type="NCBI Taxonomy" id="702568"/>
    <lineage>
        <taxon>Bacteria</taxon>
        <taxon>Pseudomonadati</taxon>
        <taxon>Bacteroidota</taxon>
        <taxon>Cytophagia</taxon>
        <taxon>Cytophagales</taxon>
        <taxon>Cyclobacteriaceae</taxon>
        <taxon>Litoribacter</taxon>
    </lineage>
</organism>
<protein>
    <submittedName>
        <fullName evidence="2">Uncharacterized protein</fullName>
    </submittedName>
</protein>
<dbReference type="Proteomes" id="UP001319104">
    <property type="component" value="Unassembled WGS sequence"/>
</dbReference>
<feature type="transmembrane region" description="Helical" evidence="1">
    <location>
        <begin position="243"/>
        <end position="262"/>
    </location>
</feature>
<evidence type="ECO:0000313" key="2">
    <source>
        <dbReference type="EMBL" id="MBS9525084.1"/>
    </source>
</evidence>
<keyword evidence="1" id="KW-1133">Transmembrane helix</keyword>
<feature type="transmembrane region" description="Helical" evidence="1">
    <location>
        <begin position="161"/>
        <end position="185"/>
    </location>
</feature>
<feature type="transmembrane region" description="Helical" evidence="1">
    <location>
        <begin position="33"/>
        <end position="55"/>
    </location>
</feature>
<keyword evidence="1" id="KW-0472">Membrane</keyword>
<dbReference type="AlphaFoldDB" id="A0AAP2CJU7"/>
<name>A0AAP2CJU7_9BACT</name>
<feature type="transmembrane region" description="Helical" evidence="1">
    <location>
        <begin position="87"/>
        <end position="106"/>
    </location>
</feature>
<dbReference type="RefSeq" id="WP_213945947.1">
    <property type="nucleotide sequence ID" value="NZ_JAHBGI010000006.1"/>
</dbReference>
<feature type="transmembrane region" description="Helical" evidence="1">
    <location>
        <begin position="61"/>
        <end position="78"/>
    </location>
</feature>
<evidence type="ECO:0000256" key="1">
    <source>
        <dbReference type="SAM" id="Phobius"/>
    </source>
</evidence>